<name>A0ABD0TTD6_DENTH</name>
<feature type="region of interest" description="Disordered" evidence="1">
    <location>
        <begin position="36"/>
        <end position="106"/>
    </location>
</feature>
<reference evidence="2 3" key="1">
    <citation type="journal article" date="2024" name="Plant Biotechnol. J.">
        <title>Dendrobium thyrsiflorum genome and its molecular insights into genes involved in important horticultural traits.</title>
        <authorList>
            <person name="Chen B."/>
            <person name="Wang J.Y."/>
            <person name="Zheng P.J."/>
            <person name="Li K.L."/>
            <person name="Liang Y.M."/>
            <person name="Chen X.F."/>
            <person name="Zhang C."/>
            <person name="Zhao X."/>
            <person name="He X."/>
            <person name="Zhang G.Q."/>
            <person name="Liu Z.J."/>
            <person name="Xu Q."/>
        </authorList>
    </citation>
    <scope>NUCLEOTIDE SEQUENCE [LARGE SCALE GENOMIC DNA]</scope>
    <source>
        <strain evidence="2">GZMU011</strain>
    </source>
</reference>
<gene>
    <name evidence="2" type="ORF">M5K25_028398</name>
</gene>
<organism evidence="2 3">
    <name type="scientific">Dendrobium thyrsiflorum</name>
    <name type="common">Pinecone-like raceme dendrobium</name>
    <name type="synonym">Orchid</name>
    <dbReference type="NCBI Taxonomy" id="117978"/>
    <lineage>
        <taxon>Eukaryota</taxon>
        <taxon>Viridiplantae</taxon>
        <taxon>Streptophyta</taxon>
        <taxon>Embryophyta</taxon>
        <taxon>Tracheophyta</taxon>
        <taxon>Spermatophyta</taxon>
        <taxon>Magnoliopsida</taxon>
        <taxon>Liliopsida</taxon>
        <taxon>Asparagales</taxon>
        <taxon>Orchidaceae</taxon>
        <taxon>Epidendroideae</taxon>
        <taxon>Malaxideae</taxon>
        <taxon>Dendrobiinae</taxon>
        <taxon>Dendrobium</taxon>
    </lineage>
</organism>
<proteinExistence type="predicted"/>
<feature type="region of interest" description="Disordered" evidence="1">
    <location>
        <begin position="212"/>
        <end position="309"/>
    </location>
</feature>
<evidence type="ECO:0000256" key="1">
    <source>
        <dbReference type="SAM" id="MobiDB-lite"/>
    </source>
</evidence>
<evidence type="ECO:0000313" key="2">
    <source>
        <dbReference type="EMBL" id="KAL0902915.1"/>
    </source>
</evidence>
<evidence type="ECO:0000313" key="3">
    <source>
        <dbReference type="Proteomes" id="UP001552299"/>
    </source>
</evidence>
<protein>
    <submittedName>
        <fullName evidence="2">Uncharacterized protein</fullName>
    </submittedName>
</protein>
<keyword evidence="3" id="KW-1185">Reference proteome</keyword>
<dbReference type="EMBL" id="JANQDX010000058">
    <property type="protein sequence ID" value="KAL0902915.1"/>
    <property type="molecule type" value="Genomic_DNA"/>
</dbReference>
<comment type="caution">
    <text evidence="2">The sequence shown here is derived from an EMBL/GenBank/DDBJ whole genome shotgun (WGS) entry which is preliminary data.</text>
</comment>
<sequence>MDPSDIHDQALALCELKSLGWADLRDLAEVAHEREGGYLRRERAPFASSARLEGKVGEGARSTATEEEVGASDGEPKSNSQARAGEATQGEEGRRSRVEQQQGGVRLRQIQELDLEEARSGRSRRREALEASAMGGKGKVIAWNFSAMELSDREPTSSLSPNSSMLLSRLVLFHFLFSFTCNNSQKKVLSEAYASSQRGEARLKAGLIQDEAKREAEGHGQNSTRTARRETGPATNGNGTARRKSMGTGTARRRKEEAKKHPPPPQHPNQPEKGRQKAKRHGQNSTRTATRETGPASHGNGTARRKSTGTGIAMRLRSNTFITKRKECDHLNVLLFTSINTFVFFQLKQVESKIEDLERTKWLPTEFTL</sequence>
<dbReference type="Proteomes" id="UP001552299">
    <property type="component" value="Unassembled WGS sequence"/>
</dbReference>
<accession>A0ABD0TTD6</accession>
<dbReference type="AlphaFoldDB" id="A0ABD0TTD6"/>